<evidence type="ECO:0000256" key="2">
    <source>
        <dbReference type="ARBA" id="ARBA00022679"/>
    </source>
</evidence>
<keyword evidence="1" id="KW-0723">Serine/threonine-protein kinase</keyword>
<dbReference type="PROSITE" id="PS50011">
    <property type="entry name" value="PROTEIN_KINASE_DOM"/>
    <property type="match status" value="1"/>
</dbReference>
<dbReference type="GO" id="GO:0005634">
    <property type="term" value="C:nucleus"/>
    <property type="evidence" value="ECO:0007669"/>
    <property type="project" value="TreeGrafter"/>
</dbReference>
<keyword evidence="4" id="KW-0418">Kinase</keyword>
<evidence type="ECO:0000313" key="8">
    <source>
        <dbReference type="Proteomes" id="UP000654075"/>
    </source>
</evidence>
<dbReference type="GO" id="GO:0005524">
    <property type="term" value="F:ATP binding"/>
    <property type="evidence" value="ECO:0007669"/>
    <property type="project" value="UniProtKB-KW"/>
</dbReference>
<name>A0A813I0D3_POLGL</name>
<gene>
    <name evidence="7" type="ORF">PGLA1383_LOCUS57786</name>
</gene>
<protein>
    <recommendedName>
        <fullName evidence="6">Protein kinase domain-containing protein</fullName>
    </recommendedName>
</protein>
<dbReference type="PANTHER" id="PTHR24345:SF91">
    <property type="entry name" value="SERINE_THREONINE-PROTEIN KINASE PLK4"/>
    <property type="match status" value="1"/>
</dbReference>
<evidence type="ECO:0000259" key="6">
    <source>
        <dbReference type="PROSITE" id="PS50011"/>
    </source>
</evidence>
<evidence type="ECO:0000256" key="1">
    <source>
        <dbReference type="ARBA" id="ARBA00022527"/>
    </source>
</evidence>
<dbReference type="SUPFAM" id="SSF56112">
    <property type="entry name" value="Protein kinase-like (PK-like)"/>
    <property type="match status" value="1"/>
</dbReference>
<feature type="domain" description="Protein kinase" evidence="6">
    <location>
        <begin position="58"/>
        <end position="365"/>
    </location>
</feature>
<dbReference type="InterPro" id="IPR000719">
    <property type="entry name" value="Prot_kinase_dom"/>
</dbReference>
<organism evidence="7 8">
    <name type="scientific">Polarella glacialis</name>
    <name type="common">Dinoflagellate</name>
    <dbReference type="NCBI Taxonomy" id="89957"/>
    <lineage>
        <taxon>Eukaryota</taxon>
        <taxon>Sar</taxon>
        <taxon>Alveolata</taxon>
        <taxon>Dinophyceae</taxon>
        <taxon>Suessiales</taxon>
        <taxon>Suessiaceae</taxon>
        <taxon>Polarella</taxon>
    </lineage>
</organism>
<dbReference type="Pfam" id="PF00069">
    <property type="entry name" value="Pkinase"/>
    <property type="match status" value="1"/>
</dbReference>
<dbReference type="EMBL" id="CAJNNV010033357">
    <property type="protein sequence ID" value="CAE8643443.1"/>
    <property type="molecule type" value="Genomic_DNA"/>
</dbReference>
<keyword evidence="8" id="KW-1185">Reference proteome</keyword>
<proteinExistence type="predicted"/>
<evidence type="ECO:0000256" key="3">
    <source>
        <dbReference type="ARBA" id="ARBA00022741"/>
    </source>
</evidence>
<reference evidence="7" key="1">
    <citation type="submission" date="2021-02" db="EMBL/GenBank/DDBJ databases">
        <authorList>
            <person name="Dougan E. K."/>
            <person name="Rhodes N."/>
            <person name="Thang M."/>
            <person name="Chan C."/>
        </authorList>
    </citation>
    <scope>NUCLEOTIDE SEQUENCE</scope>
</reference>
<dbReference type="SMART" id="SM00220">
    <property type="entry name" value="S_TKc"/>
    <property type="match status" value="1"/>
</dbReference>
<comment type="caution">
    <text evidence="7">The sequence shown here is derived from an EMBL/GenBank/DDBJ whole genome shotgun (WGS) entry which is preliminary data.</text>
</comment>
<keyword evidence="2" id="KW-0808">Transferase</keyword>
<evidence type="ECO:0000256" key="4">
    <source>
        <dbReference type="ARBA" id="ARBA00022777"/>
    </source>
</evidence>
<dbReference type="GO" id="GO:0004674">
    <property type="term" value="F:protein serine/threonine kinase activity"/>
    <property type="evidence" value="ECO:0007669"/>
    <property type="project" value="UniProtKB-KW"/>
</dbReference>
<dbReference type="PANTHER" id="PTHR24345">
    <property type="entry name" value="SERINE/THREONINE-PROTEIN KINASE PLK"/>
    <property type="match status" value="1"/>
</dbReference>
<sequence>MAPNRRNKRVYRRLESLGKVANAGEAETLTRCTPCPARKSVSFQPIEQHDLEESMRSLSSMMPWDSGRFRFARKLQDAPRNHGRVDEMLCEDDGLAVAVKSMPNWWVQLGQEDFRKKYPKQVEQPWRDFAMLKELQSHNFPYMCNLVGIFRDQEMTYMVSSLATEGDLSSWSQKQSLDSETRETVARPIATQLLDAVRWLHDLGIAHGDLSLENVLITRVAACSMPQVKLIDFGMSTLGRMCAPGSDLAGKDIFRAPEVYNTVEYDAFLADSFSLGLCLYGMVLLAYPWETTAPGKSTSFDQFKRMGAALFLKTKKVRGQFLPNLCSAGLMGLMAGLLAAEPKKRFCLGESCLQDHISAWTSPWLCSDLAELAEKVVLDKRGDSSCTLSTMVPDSDSDSDSEE</sequence>
<dbReference type="OMA" id="VINHPYV"/>
<evidence type="ECO:0000313" key="7">
    <source>
        <dbReference type="EMBL" id="CAE8643443.1"/>
    </source>
</evidence>
<dbReference type="InterPro" id="IPR011009">
    <property type="entry name" value="Kinase-like_dom_sf"/>
</dbReference>
<keyword evidence="5" id="KW-0067">ATP-binding</keyword>
<keyword evidence="3" id="KW-0547">Nucleotide-binding</keyword>
<dbReference type="AlphaFoldDB" id="A0A813I0D3"/>
<accession>A0A813I0D3</accession>
<dbReference type="Proteomes" id="UP000654075">
    <property type="component" value="Unassembled WGS sequence"/>
</dbReference>
<dbReference type="Gene3D" id="1.10.510.10">
    <property type="entry name" value="Transferase(Phosphotransferase) domain 1"/>
    <property type="match status" value="1"/>
</dbReference>
<dbReference type="OrthoDB" id="193931at2759"/>
<evidence type="ECO:0000256" key="5">
    <source>
        <dbReference type="ARBA" id="ARBA00022840"/>
    </source>
</evidence>